<comment type="caution">
    <text evidence="9">The sequence shown here is derived from an EMBL/GenBank/DDBJ whole genome shotgun (WGS) entry which is preliminary data.</text>
</comment>
<dbReference type="InterPro" id="IPR000515">
    <property type="entry name" value="MetI-like"/>
</dbReference>
<evidence type="ECO:0000313" key="9">
    <source>
        <dbReference type="EMBL" id="MBL4916538.1"/>
    </source>
</evidence>
<comment type="similarity">
    <text evidence="7">Belongs to the binding-protein-dependent transport system permease family.</text>
</comment>
<feature type="transmembrane region" description="Helical" evidence="7">
    <location>
        <begin position="228"/>
        <end position="249"/>
    </location>
</feature>
<accession>A0A8K0V713</accession>
<keyword evidence="10" id="KW-1185">Reference proteome</keyword>
<proteinExistence type="inferred from homology"/>
<dbReference type="PROSITE" id="PS50928">
    <property type="entry name" value="ABC_TM1"/>
    <property type="match status" value="1"/>
</dbReference>
<dbReference type="Gene3D" id="1.10.3720.10">
    <property type="entry name" value="MetI-like"/>
    <property type="match status" value="1"/>
</dbReference>
<keyword evidence="4 7" id="KW-0812">Transmembrane</keyword>
<feature type="transmembrane region" description="Helical" evidence="7">
    <location>
        <begin position="42"/>
        <end position="67"/>
    </location>
</feature>
<dbReference type="GO" id="GO:0055085">
    <property type="term" value="P:transmembrane transport"/>
    <property type="evidence" value="ECO:0007669"/>
    <property type="project" value="InterPro"/>
</dbReference>
<dbReference type="Proteomes" id="UP000648908">
    <property type="component" value="Unassembled WGS sequence"/>
</dbReference>
<keyword evidence="3" id="KW-1003">Cell membrane</keyword>
<dbReference type="SUPFAM" id="SSF161098">
    <property type="entry name" value="MetI-like"/>
    <property type="match status" value="1"/>
</dbReference>
<gene>
    <name evidence="9" type="ORF">JL811_04830</name>
</gene>
<evidence type="ECO:0000256" key="1">
    <source>
        <dbReference type="ARBA" id="ARBA00004651"/>
    </source>
</evidence>
<evidence type="ECO:0000256" key="4">
    <source>
        <dbReference type="ARBA" id="ARBA00022692"/>
    </source>
</evidence>
<evidence type="ECO:0000256" key="6">
    <source>
        <dbReference type="ARBA" id="ARBA00023136"/>
    </source>
</evidence>
<dbReference type="PANTHER" id="PTHR43386">
    <property type="entry name" value="OLIGOPEPTIDE TRANSPORT SYSTEM PERMEASE PROTEIN APPC"/>
    <property type="match status" value="1"/>
</dbReference>
<dbReference type="InterPro" id="IPR050366">
    <property type="entry name" value="BP-dependent_transpt_permease"/>
</dbReference>
<evidence type="ECO:0000313" key="10">
    <source>
        <dbReference type="Proteomes" id="UP000648908"/>
    </source>
</evidence>
<protein>
    <submittedName>
        <fullName evidence="9">ABC transporter permease</fullName>
    </submittedName>
</protein>
<dbReference type="InterPro" id="IPR035906">
    <property type="entry name" value="MetI-like_sf"/>
</dbReference>
<dbReference type="AlphaFoldDB" id="A0A8K0V713"/>
<dbReference type="EMBL" id="JAESVN010000002">
    <property type="protein sequence ID" value="MBL4916538.1"/>
    <property type="molecule type" value="Genomic_DNA"/>
</dbReference>
<reference evidence="9" key="1">
    <citation type="submission" date="2021-01" db="EMBL/GenBank/DDBJ databases">
        <title>Tabrizicola alba sp. nov. a motile alkaliphilic bacterium isolated from a soda lake.</title>
        <authorList>
            <person name="Szuroczki S."/>
            <person name="Abbaszade G."/>
            <person name="Schumann P."/>
            <person name="Toth E."/>
        </authorList>
    </citation>
    <scope>NUCLEOTIDE SEQUENCE</scope>
    <source>
        <strain evidence="9">DMG-N-6</strain>
    </source>
</reference>
<organism evidence="9 10">
    <name type="scientific">Szabonella alba</name>
    <dbReference type="NCBI Taxonomy" id="2804194"/>
    <lineage>
        <taxon>Bacteria</taxon>
        <taxon>Pseudomonadati</taxon>
        <taxon>Pseudomonadota</taxon>
        <taxon>Alphaproteobacteria</taxon>
        <taxon>Rhodobacterales</taxon>
        <taxon>Paracoccaceae</taxon>
        <taxon>Szabonella</taxon>
    </lineage>
</organism>
<evidence type="ECO:0000256" key="3">
    <source>
        <dbReference type="ARBA" id="ARBA00022475"/>
    </source>
</evidence>
<keyword evidence="6 7" id="KW-0472">Membrane</keyword>
<feature type="transmembrane region" description="Helical" evidence="7">
    <location>
        <begin position="107"/>
        <end position="129"/>
    </location>
</feature>
<dbReference type="RefSeq" id="WP_202687333.1">
    <property type="nucleotide sequence ID" value="NZ_JAESVN010000002.1"/>
</dbReference>
<feature type="domain" description="ABC transmembrane type-1" evidence="8">
    <location>
        <begin position="103"/>
        <end position="296"/>
    </location>
</feature>
<dbReference type="Pfam" id="PF00528">
    <property type="entry name" value="BPD_transp_1"/>
    <property type="match status" value="1"/>
</dbReference>
<dbReference type="GO" id="GO:0005886">
    <property type="term" value="C:plasma membrane"/>
    <property type="evidence" value="ECO:0007669"/>
    <property type="project" value="UniProtKB-SubCell"/>
</dbReference>
<keyword evidence="5 7" id="KW-1133">Transmembrane helix</keyword>
<evidence type="ECO:0000259" key="8">
    <source>
        <dbReference type="PROSITE" id="PS50928"/>
    </source>
</evidence>
<feature type="transmembrane region" description="Helical" evidence="7">
    <location>
        <begin position="275"/>
        <end position="296"/>
    </location>
</feature>
<feature type="transmembrane region" description="Helical" evidence="7">
    <location>
        <begin position="149"/>
        <end position="176"/>
    </location>
</feature>
<dbReference type="PANTHER" id="PTHR43386:SF25">
    <property type="entry name" value="PEPTIDE ABC TRANSPORTER PERMEASE PROTEIN"/>
    <property type="match status" value="1"/>
</dbReference>
<evidence type="ECO:0000256" key="5">
    <source>
        <dbReference type="ARBA" id="ARBA00022989"/>
    </source>
</evidence>
<sequence length="304" mass="32918">MTLILYFALFIVVSIGLGWGFRALLTAVTSGEVKRAFRDMPISASFGLLVILIYVLVAFLAPVLAPFPEREVVGARYMPWGAPHYLGTDSLGRDMLSRMIYGARNTVGIAFATTALAFIVGSILGLWAATVGGWMDQGLSRFVDALMAIPALIFSLLLLTIFGTSVLTLIIIIAMVDATRVFRLARSVAQGVVVMDYIEAARLRGETMWRLITREILPNAMAPLVAEFGLRFCFVFLAISALSFLGLGIKPPTADWGSMVRESATLITFGDVTPLLPAGAIALLTVAVNFVVDWQLHRASGLKE</sequence>
<comment type="subcellular location">
    <subcellularLocation>
        <location evidence="1 7">Cell membrane</location>
        <topology evidence="1 7">Multi-pass membrane protein</topology>
    </subcellularLocation>
</comment>
<name>A0A8K0V713_9RHOB</name>
<evidence type="ECO:0000256" key="7">
    <source>
        <dbReference type="RuleBase" id="RU363032"/>
    </source>
</evidence>
<evidence type="ECO:0000256" key="2">
    <source>
        <dbReference type="ARBA" id="ARBA00022448"/>
    </source>
</evidence>
<keyword evidence="2 7" id="KW-0813">Transport</keyword>
<dbReference type="CDD" id="cd06261">
    <property type="entry name" value="TM_PBP2"/>
    <property type="match status" value="1"/>
</dbReference>